<dbReference type="PROSITE" id="PS51257">
    <property type="entry name" value="PROKAR_LIPOPROTEIN"/>
    <property type="match status" value="1"/>
</dbReference>
<dbReference type="PANTHER" id="PTHR43752">
    <property type="entry name" value="BNR/ASP-BOX REPEAT FAMILY PROTEIN"/>
    <property type="match status" value="1"/>
</dbReference>
<organism evidence="2 3">
    <name type="scientific">Compostibacter hankyongensis</name>
    <dbReference type="NCBI Taxonomy" id="1007089"/>
    <lineage>
        <taxon>Bacteria</taxon>
        <taxon>Pseudomonadati</taxon>
        <taxon>Bacteroidota</taxon>
        <taxon>Chitinophagia</taxon>
        <taxon>Chitinophagales</taxon>
        <taxon>Chitinophagaceae</taxon>
        <taxon>Compostibacter</taxon>
    </lineage>
</organism>
<reference evidence="3" key="1">
    <citation type="journal article" date="2019" name="Int. J. Syst. Evol. Microbiol.">
        <title>The Global Catalogue of Microorganisms (GCM) 10K type strain sequencing project: providing services to taxonomists for standard genome sequencing and annotation.</title>
        <authorList>
            <consortium name="The Broad Institute Genomics Platform"/>
            <consortium name="The Broad Institute Genome Sequencing Center for Infectious Disease"/>
            <person name="Wu L."/>
            <person name="Ma J."/>
        </authorList>
    </citation>
    <scope>NUCLEOTIDE SEQUENCE [LARGE SCALE GENOMIC DNA]</scope>
    <source>
        <strain evidence="3">JCM 17664</strain>
    </source>
</reference>
<dbReference type="RefSeq" id="WP_344976490.1">
    <property type="nucleotide sequence ID" value="NZ_BAABFN010000002.1"/>
</dbReference>
<dbReference type="CDD" id="cd15482">
    <property type="entry name" value="Sialidase_non-viral"/>
    <property type="match status" value="1"/>
</dbReference>
<evidence type="ECO:0000259" key="1">
    <source>
        <dbReference type="Pfam" id="PF13088"/>
    </source>
</evidence>
<dbReference type="InterPro" id="IPR011040">
    <property type="entry name" value="Sialidase"/>
</dbReference>
<dbReference type="Proteomes" id="UP001501207">
    <property type="component" value="Unassembled WGS sequence"/>
</dbReference>
<evidence type="ECO:0000313" key="3">
    <source>
        <dbReference type="Proteomes" id="UP001501207"/>
    </source>
</evidence>
<name>A0ABP8FJC7_9BACT</name>
<dbReference type="Gene3D" id="2.120.10.10">
    <property type="match status" value="1"/>
</dbReference>
<protein>
    <submittedName>
        <fullName evidence="2">Exo-alpha-sialidase</fullName>
    </submittedName>
</protein>
<dbReference type="PANTHER" id="PTHR43752:SF2">
    <property type="entry name" value="BNR_ASP-BOX REPEAT FAMILY PROTEIN"/>
    <property type="match status" value="1"/>
</dbReference>
<gene>
    <name evidence="2" type="ORF">GCM10023143_10240</name>
</gene>
<sequence>MKPKSYLNLSGILFAALILQACHSRPHTRSDKTAAAPVTHTDTLPLKDFLFGDDHPFPQCHASTLIRLGDGSFLAAWFGGTREKDDDVGIWMTKGRPGHWRSPAEVAKIRQEPHWNPVLFRAPGGKIYLFFKVGKEIARWETWVKTSADDGETWSEARELVPGDRGGRGPVRNKILVLSDSTWLAGASNENGPWNAFFDRSRDEGKTWSATPYLDIDRDKIKGKGIIQPTLWESSPGNVHALLRSASGRICRSDSKDYGRTWSPVYATDLPNPNSAIDVARLPDGTLVLALNPTDKERGDRSTLSLALSFDNGRTWPKKLDIEKGSEDDEFSYPAVIHAGDTVMVTYTWKRKKIAFWEGTKDWIIRHAGSFR</sequence>
<dbReference type="Pfam" id="PF13088">
    <property type="entry name" value="BNR_2"/>
    <property type="match status" value="1"/>
</dbReference>
<comment type="caution">
    <text evidence="2">The sequence shown here is derived from an EMBL/GenBank/DDBJ whole genome shotgun (WGS) entry which is preliminary data.</text>
</comment>
<keyword evidence="3" id="KW-1185">Reference proteome</keyword>
<feature type="domain" description="Sialidase" evidence="1">
    <location>
        <begin position="71"/>
        <end position="342"/>
    </location>
</feature>
<proteinExistence type="predicted"/>
<dbReference type="InterPro" id="IPR036278">
    <property type="entry name" value="Sialidase_sf"/>
</dbReference>
<dbReference type="SUPFAM" id="SSF50939">
    <property type="entry name" value="Sialidases"/>
    <property type="match status" value="1"/>
</dbReference>
<accession>A0ABP8FJC7</accession>
<dbReference type="EMBL" id="BAABFN010000002">
    <property type="protein sequence ID" value="GAA4305179.1"/>
    <property type="molecule type" value="Genomic_DNA"/>
</dbReference>
<evidence type="ECO:0000313" key="2">
    <source>
        <dbReference type="EMBL" id="GAA4305179.1"/>
    </source>
</evidence>